<dbReference type="InterPro" id="IPR006171">
    <property type="entry name" value="TOPRIM_dom"/>
</dbReference>
<accession>A0AAU7QR39</accession>
<organism evidence="2">
    <name type="scientific">Candidatus Shikimatogenerans sp. Tser</name>
    <dbReference type="NCBI Taxonomy" id="3158568"/>
    <lineage>
        <taxon>Bacteria</taxon>
        <taxon>Pseudomonadati</taxon>
        <taxon>Bacteroidota</taxon>
        <taxon>Flavobacteriia</taxon>
        <taxon>Flavobacteriales</taxon>
        <taxon>Candidatus Shikimatogenerans</taxon>
    </lineage>
</organism>
<dbReference type="Gene3D" id="3.90.980.10">
    <property type="entry name" value="DNA primase, catalytic core, N-terminal domain"/>
    <property type="match status" value="1"/>
</dbReference>
<dbReference type="GO" id="GO:0006269">
    <property type="term" value="P:DNA replication, synthesis of primer"/>
    <property type="evidence" value="ECO:0007669"/>
    <property type="project" value="TreeGrafter"/>
</dbReference>
<gene>
    <name evidence="2" type="ORF">ABNO52_00545</name>
</gene>
<dbReference type="InterPro" id="IPR050219">
    <property type="entry name" value="DnaG_primase"/>
</dbReference>
<dbReference type="PROSITE" id="PS50880">
    <property type="entry name" value="TOPRIM"/>
    <property type="match status" value="1"/>
</dbReference>
<dbReference type="InterPro" id="IPR034151">
    <property type="entry name" value="TOPRIM_DnaG_bac"/>
</dbReference>
<feature type="domain" description="Toprim" evidence="1">
    <location>
        <begin position="189"/>
        <end position="270"/>
    </location>
</feature>
<dbReference type="EMBL" id="CP157893">
    <property type="protein sequence ID" value="XBT18257.1"/>
    <property type="molecule type" value="Genomic_DNA"/>
</dbReference>
<evidence type="ECO:0000259" key="1">
    <source>
        <dbReference type="PROSITE" id="PS50880"/>
    </source>
</evidence>
<name>A0AAU7QR39_9FLAO</name>
<dbReference type="SUPFAM" id="SSF56731">
    <property type="entry name" value="DNA primase core"/>
    <property type="match status" value="1"/>
</dbReference>
<dbReference type="InterPro" id="IPR037068">
    <property type="entry name" value="DNA_primase_core_N_sf"/>
</dbReference>
<reference evidence="2" key="1">
    <citation type="submission" date="2024-06" db="EMBL/GenBank/DDBJ databases">
        <title>Diversity, functionality, and evolutionary history of bacterial symbionts in false click beetles (Coleoptera, Throscidae).</title>
        <authorList>
            <person name="Wierz J.C."/>
            <person name="Malm H."/>
            <person name="Kaltenpoth M."/>
            <person name="Engl T."/>
        </authorList>
    </citation>
    <scope>NUCLEOTIDE SEQUENCE</scope>
    <source>
        <strain evidence="2">Tser</strain>
    </source>
</reference>
<dbReference type="Gene3D" id="3.40.1360.10">
    <property type="match status" value="1"/>
</dbReference>
<dbReference type="SMART" id="SM00493">
    <property type="entry name" value="TOPRIM"/>
    <property type="match status" value="1"/>
</dbReference>
<dbReference type="GO" id="GO:0005737">
    <property type="term" value="C:cytoplasm"/>
    <property type="evidence" value="ECO:0007669"/>
    <property type="project" value="TreeGrafter"/>
</dbReference>
<dbReference type="Pfam" id="PF08275">
    <property type="entry name" value="DNAG_N"/>
    <property type="match status" value="1"/>
</dbReference>
<sequence length="562" mass="69088">MYIKNYSFIKSVFYLNDKYNLNLFNNNLLIYKNYKNYCIEYNKFNILKNKIENINFILNCFFNFNLNKKYKKYLIKVRKIPEKLISKFEIGYCDNDNKKIFNYFNIYNINKKNIINNNILFNNKNKLINLFNNSYTFPIHGKKGIILGFGARKLSGNIKYLNSYENIIFKKKNILYGLFFTHKYIEKYNYCFLTEGYIDLISLYKINIKNVVSTLGINISQEQINILKKITKNIIILYDGDNAGILATKNIINILFKNNFNVKIILLKKNYDIDDYIIKKQKQKYKDKDIKKKILKKCINIFEFYSKIYNYKKNNIYNKYIIMKILYCINNINNYILKYLYIKKMAKFFKFNKNILLIQLFYLNKKKYFKKKNFNIIYNNIYIDFINYKYNFIKKFYKIKLLNNNKIKINNTFFLKKKNYNLEKNIIIFILKYNILNFIYKKKQKSFKYIKKFFSTKKILFFNKKFKKIYNNIILKNKKYIINDKKLYKFILKYINFNKFSKYKNIKNICYIMYYKYKIFINKLKLKKIKTYNKKKIKKIINIIKKNNIYKNKINLFYTLCK</sequence>
<dbReference type="Pfam" id="PF13155">
    <property type="entry name" value="Toprim_2"/>
    <property type="match status" value="1"/>
</dbReference>
<dbReference type="PANTHER" id="PTHR30313">
    <property type="entry name" value="DNA PRIMASE"/>
    <property type="match status" value="1"/>
</dbReference>
<protein>
    <submittedName>
        <fullName evidence="2">Toprim domain-containing protein</fullName>
    </submittedName>
</protein>
<dbReference type="InterPro" id="IPR013264">
    <property type="entry name" value="DNAG_N"/>
</dbReference>
<proteinExistence type="predicted"/>
<dbReference type="PANTHER" id="PTHR30313:SF2">
    <property type="entry name" value="DNA PRIMASE"/>
    <property type="match status" value="1"/>
</dbReference>
<evidence type="ECO:0000313" key="2">
    <source>
        <dbReference type="EMBL" id="XBT18257.1"/>
    </source>
</evidence>
<dbReference type="AlphaFoldDB" id="A0AAU7QR39"/>
<dbReference type="CDD" id="cd03364">
    <property type="entry name" value="TOPRIM_DnaG_primases"/>
    <property type="match status" value="1"/>
</dbReference>